<feature type="transmembrane region" description="Helical" evidence="11">
    <location>
        <begin position="453"/>
        <end position="475"/>
    </location>
</feature>
<evidence type="ECO:0000256" key="1">
    <source>
        <dbReference type="ARBA" id="ARBA00004477"/>
    </source>
</evidence>
<gene>
    <name evidence="12" type="ORF">FNK824_LOCUS12649</name>
</gene>
<organism evidence="12 13">
    <name type="scientific">Rotaria sordida</name>
    <dbReference type="NCBI Taxonomy" id="392033"/>
    <lineage>
        <taxon>Eukaryota</taxon>
        <taxon>Metazoa</taxon>
        <taxon>Spiralia</taxon>
        <taxon>Gnathifera</taxon>
        <taxon>Rotifera</taxon>
        <taxon>Eurotatoria</taxon>
        <taxon>Bdelloidea</taxon>
        <taxon>Philodinida</taxon>
        <taxon>Philodinidae</taxon>
        <taxon>Rotaria</taxon>
    </lineage>
</organism>
<accession>A0A818YR61</accession>
<dbReference type="GO" id="GO:0008374">
    <property type="term" value="F:O-acyltransferase activity"/>
    <property type="evidence" value="ECO:0007669"/>
    <property type="project" value="InterPro"/>
</dbReference>
<evidence type="ECO:0000313" key="13">
    <source>
        <dbReference type="Proteomes" id="UP000663874"/>
    </source>
</evidence>
<feature type="transmembrane region" description="Helical" evidence="11">
    <location>
        <begin position="278"/>
        <end position="297"/>
    </location>
</feature>
<keyword evidence="7 9" id="KW-0472">Membrane</keyword>
<feature type="transmembrane region" description="Helical" evidence="11">
    <location>
        <begin position="317"/>
        <end position="341"/>
    </location>
</feature>
<keyword evidence="4 11" id="KW-0812">Transmembrane</keyword>
<comment type="subcellular location">
    <subcellularLocation>
        <location evidence="1 9">Endoplasmic reticulum membrane</location>
        <topology evidence="1 9">Multi-pass membrane protein</topology>
    </subcellularLocation>
</comment>
<evidence type="ECO:0000256" key="3">
    <source>
        <dbReference type="ARBA" id="ARBA00022679"/>
    </source>
</evidence>
<dbReference type="Pfam" id="PF03062">
    <property type="entry name" value="MBOAT"/>
    <property type="match status" value="1"/>
</dbReference>
<feature type="transmembrane region" description="Helical" evidence="11">
    <location>
        <begin position="403"/>
        <end position="420"/>
    </location>
</feature>
<evidence type="ECO:0000256" key="4">
    <source>
        <dbReference type="ARBA" id="ARBA00022692"/>
    </source>
</evidence>
<proteinExistence type="inferred from homology"/>
<keyword evidence="6 11" id="KW-1133">Transmembrane helix</keyword>
<dbReference type="PANTHER" id="PTHR10408:SF8">
    <property type="entry name" value="O-ACYLTRANSFERASE"/>
    <property type="match status" value="1"/>
</dbReference>
<feature type="transmembrane region" description="Helical" evidence="11">
    <location>
        <begin position="98"/>
        <end position="116"/>
    </location>
</feature>
<evidence type="ECO:0000256" key="10">
    <source>
        <dbReference type="PIRSR" id="PIRSR000439-1"/>
    </source>
</evidence>
<comment type="similarity">
    <text evidence="2 9">Belongs to the membrane-bound acyltransferase family. Sterol o-acyltransferase subfamily.</text>
</comment>
<feature type="active site" evidence="10">
    <location>
        <position position="416"/>
    </location>
</feature>
<name>A0A818YR61_9BILA</name>
<comment type="caution">
    <text evidence="12">The sequence shown here is derived from an EMBL/GenBank/DDBJ whole genome shotgun (WGS) entry which is preliminary data.</text>
</comment>
<feature type="transmembrane region" description="Helical" evidence="11">
    <location>
        <begin position="173"/>
        <end position="192"/>
    </location>
</feature>
<dbReference type="PANTHER" id="PTHR10408">
    <property type="entry name" value="STEROL O-ACYLTRANSFERASE"/>
    <property type="match status" value="1"/>
</dbReference>
<evidence type="ECO:0000256" key="7">
    <source>
        <dbReference type="ARBA" id="ARBA00023136"/>
    </source>
</evidence>
<reference evidence="12" key="1">
    <citation type="submission" date="2021-02" db="EMBL/GenBank/DDBJ databases">
        <authorList>
            <person name="Nowell W R."/>
        </authorList>
    </citation>
    <scope>NUCLEOTIDE SEQUENCE</scope>
</reference>
<evidence type="ECO:0000256" key="8">
    <source>
        <dbReference type="ARBA" id="ARBA00023315"/>
    </source>
</evidence>
<dbReference type="InterPro" id="IPR014371">
    <property type="entry name" value="Oat_ACAT_DAG_ARE"/>
</dbReference>
<evidence type="ECO:0000313" key="12">
    <source>
        <dbReference type="EMBL" id="CAF3758300.1"/>
    </source>
</evidence>
<dbReference type="Proteomes" id="UP000663874">
    <property type="component" value="Unassembled WGS sequence"/>
</dbReference>
<dbReference type="PIRSF" id="PIRSF000439">
    <property type="entry name" value="Oat_ACAT_DAG_ARE"/>
    <property type="match status" value="1"/>
</dbReference>
<feature type="transmembrane region" description="Helical" evidence="11">
    <location>
        <begin position="426"/>
        <end position="446"/>
    </location>
</feature>
<dbReference type="GO" id="GO:0005789">
    <property type="term" value="C:endoplasmic reticulum membrane"/>
    <property type="evidence" value="ECO:0007669"/>
    <property type="project" value="UniProtKB-SubCell"/>
</dbReference>
<dbReference type="InterPro" id="IPR004299">
    <property type="entry name" value="MBOAT_fam"/>
</dbReference>
<dbReference type="EMBL" id="CAJOBE010001600">
    <property type="protein sequence ID" value="CAF3758300.1"/>
    <property type="molecule type" value="Genomic_DNA"/>
</dbReference>
<feature type="transmembrane region" description="Helical" evidence="11">
    <location>
        <begin position="136"/>
        <end position="161"/>
    </location>
</feature>
<dbReference type="GO" id="GO:0008203">
    <property type="term" value="P:cholesterol metabolic process"/>
    <property type="evidence" value="ECO:0007669"/>
    <property type="project" value="TreeGrafter"/>
</dbReference>
<protein>
    <recommendedName>
        <fullName evidence="9">O-acyltransferase</fullName>
    </recommendedName>
</protein>
<keyword evidence="8 9" id="KW-0012">Acyltransferase</keyword>
<evidence type="ECO:0000256" key="11">
    <source>
        <dbReference type="SAM" id="Phobius"/>
    </source>
</evidence>
<keyword evidence="3 9" id="KW-0808">Transferase</keyword>
<dbReference type="AlphaFoldDB" id="A0A818YR61"/>
<evidence type="ECO:0000256" key="5">
    <source>
        <dbReference type="ARBA" id="ARBA00022824"/>
    </source>
</evidence>
<evidence type="ECO:0000256" key="6">
    <source>
        <dbReference type="ARBA" id="ARBA00022989"/>
    </source>
</evidence>
<sequence length="514" mass="61084">MAHTEETISNNDESQWIKQNTEKIHLKLLFELHGFKNEINEQFNSLKTNLDLQQKKPLEMLTMNSSSRQITESRIFIPRNSLLTDLFQISHIQGLRNVLVAILIIFIIQVTIDDIIEDGRLNLDFNLIFESFADLHIALFIWLIMQLSTAIIVFMGFYYWTKNRYNYRKHLKRYDTIWLLLYLTYIVLFLVLPCRQIMKHQIAFASALIILLEQLRQLMKTHAFIRENIEKVLSSVESKSNEEKFLCPDFSQYLYFLFVPTLIYRDQYPRNKIIRWSFVLKMFGEFIICIFYAYYIVVRFCIPTYENLNKTKITLSMFISILFNSIMPGSFFLLLSSYGFLHCWLNAFAEMLRFADRMFYNDWWNSTSFAAYYRTSNVVVHDWLYTYVYREIYILMGRKSRSIPTICVVLLSAIFHEYVMVFALGFFYPVIFLVFGVVGLVCLFCLPRQESVTYNILVWILLFIGVGLQSCLYFMETYARKSCPSNNTFWDKLIPRSFVCYISLPSSKHLKIDL</sequence>
<evidence type="ECO:0000256" key="9">
    <source>
        <dbReference type="PIRNR" id="PIRNR000439"/>
    </source>
</evidence>
<keyword evidence="5 9" id="KW-0256">Endoplasmic reticulum</keyword>
<evidence type="ECO:0000256" key="2">
    <source>
        <dbReference type="ARBA" id="ARBA00009010"/>
    </source>
</evidence>